<comment type="similarity">
    <text evidence="2">Belongs to the SLC34A transporter family.</text>
</comment>
<evidence type="ECO:0000256" key="1">
    <source>
        <dbReference type="ARBA" id="ARBA00004651"/>
    </source>
</evidence>
<keyword evidence="6 8" id="KW-0472">Membrane</keyword>
<evidence type="ECO:0000256" key="8">
    <source>
        <dbReference type="SAM" id="Phobius"/>
    </source>
</evidence>
<protein>
    <recommendedName>
        <fullName evidence="10">Sodium-dependent phosphate transport protein 2B</fullName>
    </recommendedName>
</protein>
<sequence>MDEKNVEVYDEEGAHSRKDRPTGSTHFGDVDFNEEKTEEIGDASWREVCTTCCVHTPQEWGYISIGLFLVLFFLYFFLLGLSLLGTAAKILGGCTAGALFGDDTNPVAGVMVGILCTVLMQSSSSTTSIVVSLVGAGSVSVKIGIYMVMGANIGTSVTNTIVAMGHLGDGDELERAFAGATCHDMFNFLAVGVLFPVELITGYLRHLTGAMIPKERDGAGDKWEGPVKKIVSPLSNVIIKANKSVTKDIANNSGDCSYGGKFYPVTCLGEVGYKTCVPSKTCEADENGVVLDEDGEKCPKVGLITCDKSAGCPAFFQDGASRRDDEISGGVVFFIAIVILVCCLIGLVTILQKMLMGVSTRIIYKATSINGYLAMLIGAGITILVQSSSITTSALTPFVGMGALRLEQMFPLTLGANIGTTVTGLLASLVSDGVSALQVALAHLFFNISGIIIWYPIPFMRKIPLDMARTLGKATRIWKGFPILYIFVIFMMIPLVLYGLSSLFQQGSKGYTVLGSFLSAILIFLIILTVYRWYKGGLKANVLSSFKNRQRRKGASDALPEDMEYIKAELARLRDHTGLADEIDEVVEEEQKLKEDEVED</sequence>
<organism evidence="9">
    <name type="scientific">Chaetoceros debilis</name>
    <dbReference type="NCBI Taxonomy" id="122233"/>
    <lineage>
        <taxon>Eukaryota</taxon>
        <taxon>Sar</taxon>
        <taxon>Stramenopiles</taxon>
        <taxon>Ochrophyta</taxon>
        <taxon>Bacillariophyta</taxon>
        <taxon>Coscinodiscophyceae</taxon>
        <taxon>Chaetocerotophycidae</taxon>
        <taxon>Chaetocerotales</taxon>
        <taxon>Chaetocerotaceae</taxon>
        <taxon>Chaetoceros</taxon>
    </lineage>
</organism>
<feature type="transmembrane region" description="Helical" evidence="8">
    <location>
        <begin position="185"/>
        <end position="204"/>
    </location>
</feature>
<dbReference type="GO" id="GO:0044341">
    <property type="term" value="P:sodium-dependent phosphate transport"/>
    <property type="evidence" value="ECO:0007669"/>
    <property type="project" value="InterPro"/>
</dbReference>
<comment type="subcellular location">
    <subcellularLocation>
        <location evidence="1">Cell membrane</location>
        <topology evidence="1">Multi-pass membrane protein</topology>
    </subcellularLocation>
</comment>
<evidence type="ECO:0000256" key="7">
    <source>
        <dbReference type="SAM" id="MobiDB-lite"/>
    </source>
</evidence>
<feature type="transmembrane region" description="Helical" evidence="8">
    <location>
        <begin position="436"/>
        <end position="457"/>
    </location>
</feature>
<proteinExistence type="inferred from homology"/>
<evidence type="ECO:0000256" key="5">
    <source>
        <dbReference type="ARBA" id="ARBA00022989"/>
    </source>
</evidence>
<feature type="transmembrane region" description="Helical" evidence="8">
    <location>
        <begin position="410"/>
        <end position="430"/>
    </location>
</feature>
<dbReference type="InterPro" id="IPR003841">
    <property type="entry name" value="Na/Pi_transpt"/>
</dbReference>
<feature type="transmembrane region" description="Helical" evidence="8">
    <location>
        <begin position="107"/>
        <end position="131"/>
    </location>
</feature>
<feature type="compositionally biased region" description="Basic and acidic residues" evidence="7">
    <location>
        <begin position="1"/>
        <end position="21"/>
    </location>
</feature>
<reference evidence="9" key="1">
    <citation type="submission" date="2021-01" db="EMBL/GenBank/DDBJ databases">
        <authorList>
            <person name="Corre E."/>
            <person name="Pelletier E."/>
            <person name="Niang G."/>
            <person name="Scheremetjew M."/>
            <person name="Finn R."/>
            <person name="Kale V."/>
            <person name="Holt S."/>
            <person name="Cochrane G."/>
            <person name="Meng A."/>
            <person name="Brown T."/>
            <person name="Cohen L."/>
        </authorList>
    </citation>
    <scope>NUCLEOTIDE SEQUENCE</scope>
    <source>
        <strain evidence="9">MM31A-1</strain>
    </source>
</reference>
<dbReference type="Pfam" id="PF02690">
    <property type="entry name" value="Na_Pi_cotrans"/>
    <property type="match status" value="2"/>
</dbReference>
<gene>
    <name evidence="9" type="ORF">CDEB00056_LOCUS3326</name>
</gene>
<name>A0A7S3V5J9_9STRA</name>
<dbReference type="PANTHER" id="PTHR10010:SF46">
    <property type="entry name" value="SODIUM-DEPENDENT PHOSPHATE TRANSPORT PROTEIN 2B"/>
    <property type="match status" value="1"/>
</dbReference>
<feature type="region of interest" description="Disordered" evidence="7">
    <location>
        <begin position="1"/>
        <end position="31"/>
    </location>
</feature>
<keyword evidence="5 8" id="KW-1133">Transmembrane helix</keyword>
<feature type="transmembrane region" description="Helical" evidence="8">
    <location>
        <begin position="143"/>
        <end position="165"/>
    </location>
</feature>
<evidence type="ECO:0000256" key="6">
    <source>
        <dbReference type="ARBA" id="ARBA00023136"/>
    </source>
</evidence>
<evidence type="ECO:0000313" key="9">
    <source>
        <dbReference type="EMBL" id="CAE0458485.1"/>
    </source>
</evidence>
<feature type="transmembrane region" description="Helical" evidence="8">
    <location>
        <begin position="331"/>
        <end position="352"/>
    </location>
</feature>
<feature type="transmembrane region" description="Helical" evidence="8">
    <location>
        <begin position="477"/>
        <end position="500"/>
    </location>
</feature>
<evidence type="ECO:0000256" key="2">
    <source>
        <dbReference type="ARBA" id="ARBA00005808"/>
    </source>
</evidence>
<evidence type="ECO:0008006" key="10">
    <source>
        <dbReference type="Google" id="ProtNLM"/>
    </source>
</evidence>
<keyword evidence="3" id="KW-1003">Cell membrane</keyword>
<feature type="transmembrane region" description="Helical" evidence="8">
    <location>
        <begin position="512"/>
        <end position="534"/>
    </location>
</feature>
<dbReference type="AlphaFoldDB" id="A0A7S3V5J9"/>
<dbReference type="GO" id="GO:0005436">
    <property type="term" value="F:sodium:phosphate symporter activity"/>
    <property type="evidence" value="ECO:0007669"/>
    <property type="project" value="InterPro"/>
</dbReference>
<accession>A0A7S3V5J9</accession>
<dbReference type="NCBIfam" id="NF037997">
    <property type="entry name" value="Na_Pi_symport"/>
    <property type="match status" value="1"/>
</dbReference>
<dbReference type="GO" id="GO:0005886">
    <property type="term" value="C:plasma membrane"/>
    <property type="evidence" value="ECO:0007669"/>
    <property type="project" value="UniProtKB-SubCell"/>
</dbReference>
<dbReference type="EMBL" id="HBIO01004810">
    <property type="protein sequence ID" value="CAE0458485.1"/>
    <property type="molecule type" value="Transcribed_RNA"/>
</dbReference>
<feature type="transmembrane region" description="Helical" evidence="8">
    <location>
        <begin position="65"/>
        <end position="87"/>
    </location>
</feature>
<feature type="transmembrane region" description="Helical" evidence="8">
    <location>
        <begin position="372"/>
        <end position="398"/>
    </location>
</feature>
<evidence type="ECO:0000256" key="4">
    <source>
        <dbReference type="ARBA" id="ARBA00022692"/>
    </source>
</evidence>
<keyword evidence="4 8" id="KW-0812">Transmembrane</keyword>
<dbReference type="PANTHER" id="PTHR10010">
    <property type="entry name" value="SOLUTE CARRIER FAMILY 34 SODIUM PHOSPHATE , MEMBER 2-RELATED"/>
    <property type="match status" value="1"/>
</dbReference>
<evidence type="ECO:0000256" key="3">
    <source>
        <dbReference type="ARBA" id="ARBA00022475"/>
    </source>
</evidence>